<feature type="transmembrane region" description="Helical" evidence="4">
    <location>
        <begin position="313"/>
        <end position="329"/>
    </location>
</feature>
<keyword evidence="4" id="KW-1133">Transmembrane helix</keyword>
<dbReference type="Pfam" id="PF00535">
    <property type="entry name" value="Glycos_transf_2"/>
    <property type="match status" value="1"/>
</dbReference>
<protein>
    <submittedName>
        <fullName evidence="6">Glycosyl transferase family 2</fullName>
    </submittedName>
</protein>
<keyword evidence="2" id="KW-0328">Glycosyltransferase</keyword>
<reference evidence="6 7" key="1">
    <citation type="submission" date="2017-11" db="EMBL/GenBank/DDBJ databases">
        <title>Infants hospitalized years apart are colonized by the same room-sourced microbial strains.</title>
        <authorList>
            <person name="Brooks B."/>
            <person name="Olm M.R."/>
            <person name="Firek B.A."/>
            <person name="Baker R."/>
            <person name="Thomas B.C."/>
            <person name="Morowitz M.J."/>
            <person name="Banfield J.F."/>
        </authorList>
    </citation>
    <scope>NUCLEOTIDE SEQUENCE [LARGE SCALE GENOMIC DNA]</scope>
    <source>
        <strain evidence="6">S2_009_000_R2_76</strain>
    </source>
</reference>
<keyword evidence="4" id="KW-0812">Transmembrane</keyword>
<dbReference type="PANTHER" id="PTHR43630">
    <property type="entry name" value="POLY-BETA-1,6-N-ACETYL-D-GLUCOSAMINE SYNTHASE"/>
    <property type="match status" value="1"/>
</dbReference>
<keyword evidence="4" id="KW-0472">Membrane</keyword>
<dbReference type="EMBL" id="QFOI01000071">
    <property type="protein sequence ID" value="PZP50354.1"/>
    <property type="molecule type" value="Genomic_DNA"/>
</dbReference>
<dbReference type="InterPro" id="IPR001173">
    <property type="entry name" value="Glyco_trans_2-like"/>
</dbReference>
<organism evidence="6 7">
    <name type="scientific">Pseudopedobacter saltans</name>
    <dbReference type="NCBI Taxonomy" id="151895"/>
    <lineage>
        <taxon>Bacteria</taxon>
        <taxon>Pseudomonadati</taxon>
        <taxon>Bacteroidota</taxon>
        <taxon>Sphingobacteriia</taxon>
        <taxon>Sphingobacteriales</taxon>
        <taxon>Sphingobacteriaceae</taxon>
        <taxon>Pseudopedobacter</taxon>
    </lineage>
</organism>
<dbReference type="GO" id="GO:0016757">
    <property type="term" value="F:glycosyltransferase activity"/>
    <property type="evidence" value="ECO:0007669"/>
    <property type="project" value="UniProtKB-KW"/>
</dbReference>
<dbReference type="PANTHER" id="PTHR43630:SF1">
    <property type="entry name" value="POLY-BETA-1,6-N-ACETYL-D-GLUCOSAMINE SYNTHASE"/>
    <property type="match status" value="1"/>
</dbReference>
<dbReference type="InterPro" id="IPR029044">
    <property type="entry name" value="Nucleotide-diphossugar_trans"/>
</dbReference>
<comment type="similarity">
    <text evidence="1">Belongs to the glycosyltransferase 2 family.</text>
</comment>
<feature type="transmembrane region" description="Helical" evidence="4">
    <location>
        <begin position="341"/>
        <end position="364"/>
    </location>
</feature>
<feature type="domain" description="Glycosyltransferase 2-like" evidence="5">
    <location>
        <begin position="48"/>
        <end position="190"/>
    </location>
</feature>
<evidence type="ECO:0000313" key="7">
    <source>
        <dbReference type="Proteomes" id="UP000249645"/>
    </source>
</evidence>
<dbReference type="Gene3D" id="3.90.550.10">
    <property type="entry name" value="Spore Coat Polysaccharide Biosynthesis Protein SpsA, Chain A"/>
    <property type="match status" value="1"/>
</dbReference>
<accession>A0A2W5F7Z2</accession>
<name>A0A2W5F7Z2_9SPHI</name>
<evidence type="ECO:0000256" key="4">
    <source>
        <dbReference type="SAM" id="Phobius"/>
    </source>
</evidence>
<proteinExistence type="inferred from homology"/>
<gene>
    <name evidence="6" type="ORF">DI598_05795</name>
</gene>
<comment type="caution">
    <text evidence="6">The sequence shown here is derived from an EMBL/GenBank/DDBJ whole genome shotgun (WGS) entry which is preliminary data.</text>
</comment>
<evidence type="ECO:0000256" key="2">
    <source>
        <dbReference type="ARBA" id="ARBA00022676"/>
    </source>
</evidence>
<feature type="transmembrane region" description="Helical" evidence="4">
    <location>
        <begin position="12"/>
        <end position="33"/>
    </location>
</feature>
<feature type="transmembrane region" description="Helical" evidence="4">
    <location>
        <begin position="286"/>
        <end position="307"/>
    </location>
</feature>
<evidence type="ECO:0000256" key="3">
    <source>
        <dbReference type="ARBA" id="ARBA00022679"/>
    </source>
</evidence>
<dbReference type="AlphaFoldDB" id="A0A2W5F7Z2"/>
<dbReference type="Proteomes" id="UP000249645">
    <property type="component" value="Unassembled WGS sequence"/>
</dbReference>
<evidence type="ECO:0000259" key="5">
    <source>
        <dbReference type="Pfam" id="PF00535"/>
    </source>
</evidence>
<keyword evidence="3 6" id="KW-0808">Transferase</keyword>
<sequence>MTHFLGNLFFWFFVFIVLLQLFYYLFFFVRLAFYKEKEVLESQEYPVSVVVCARDEAGNLVKSLPGILLQKYQTTHEVVLVNDNSVDDTKYLLEEFQKTFKQLRVLPLTQEGKLIPGKKFPLSMGIRTAKYDVLLLSDADCMPASEYWIQKMQEGYKKGIDIVLGYGAYQKKKGFLNKLIRFETFHTALQYLSYALAGIPYMGVGRNLSYKRNIFMESKGFASINHIPGGDDDLFINKIATKTNTAIVIHKDAHTISEPKTTWTEWRKQKNRHYTTAKYYKPKFKFLLGLYSAGCFLVYPLALLSIIFYGWKAVLVLLVVRWLLLAFVWKKSMEKLNESDLWSYFLLFDFWNCLYYLLFLPSVFKKPAKSWK</sequence>
<dbReference type="SUPFAM" id="SSF53448">
    <property type="entry name" value="Nucleotide-diphospho-sugar transferases"/>
    <property type="match status" value="1"/>
</dbReference>
<evidence type="ECO:0000256" key="1">
    <source>
        <dbReference type="ARBA" id="ARBA00006739"/>
    </source>
</evidence>
<evidence type="ECO:0000313" key="6">
    <source>
        <dbReference type="EMBL" id="PZP50354.1"/>
    </source>
</evidence>